<keyword evidence="2" id="KW-0472">Membrane</keyword>
<name>A0A949K9I6_9FIRM</name>
<accession>A0A949K9I6</accession>
<dbReference type="RefSeq" id="WP_238723435.1">
    <property type="nucleotide sequence ID" value="NZ_JAHQCW010000075.1"/>
</dbReference>
<dbReference type="CDD" id="cd07341">
    <property type="entry name" value="M56_BlaR1_MecR1_like"/>
    <property type="match status" value="1"/>
</dbReference>
<evidence type="ECO:0000256" key="2">
    <source>
        <dbReference type="SAM" id="Phobius"/>
    </source>
</evidence>
<feature type="transmembrane region" description="Helical" evidence="2">
    <location>
        <begin position="111"/>
        <end position="133"/>
    </location>
</feature>
<feature type="region of interest" description="Disordered" evidence="1">
    <location>
        <begin position="334"/>
        <end position="354"/>
    </location>
</feature>
<sequence length="648" mass="71864">METVFIKILNMSIAAGWMILAVILLRSLLKRAPKALRCFLWLLVGIRLVIPFSWESVWSLIPSSDVVGNDILYSETPAIHSGIDLLDQAVNPVLSGSLAPDTFQSVNPMQVAAGLASMVWVFGTAVLLLYSAVSYLRLRRRLFDAVRLRDNIWQSEKAASPFVLGLFRPRIYLPYHLSEPAISHVIAHEQAHIQRHDHWIKPIAFLILTVYWFHPLVWLAYILLCRDIELACDERVIKDMDLENKKEYSEALLSCSVPRHTIAACPLAFGEAGVRLRIKNVLNHKKPAFWLILAALLSCVVLSVCFLTNPPGPEPDFGENASASATAYEFQTPSGMDTVHEAPGNTGQKAEPEAPEDNALLTLDESISAAILEHNKGSHQGGDFACESHVTLAEQPGERYSEEAGAAVETLQVYAMVLYMEFQYDGNSISDTGGSHIPCVLSFDLDEHGNYHLTNYWEPRDGSYYGPDIKKRFGQLPPETAAAAIAGAMDTQKYILPQIQQCYAQASDYWQMDTDAFIGQLFGTILSSPAADASPAAYIDGHPLEVRELTYYGDDTLRYIFLEFLAGGQTGLKGHVMRYVMDGLIGNEVLDLEAATGQEYFDAWKSSVQLRLEEEGMEALKEKAPKACLLLQMLGELSGELSSETFSY</sequence>
<proteinExistence type="predicted"/>
<feature type="transmembrane region" description="Helical" evidence="2">
    <location>
        <begin position="36"/>
        <end position="54"/>
    </location>
</feature>
<evidence type="ECO:0000313" key="4">
    <source>
        <dbReference type="EMBL" id="MBU9739687.1"/>
    </source>
</evidence>
<keyword evidence="2" id="KW-0812">Transmembrane</keyword>
<feature type="domain" description="Peptidase M56" evidence="3">
    <location>
        <begin position="7"/>
        <end position="280"/>
    </location>
</feature>
<evidence type="ECO:0000313" key="5">
    <source>
        <dbReference type="Proteomes" id="UP000712157"/>
    </source>
</evidence>
<dbReference type="AlphaFoldDB" id="A0A949K9I6"/>
<dbReference type="Pfam" id="PF05569">
    <property type="entry name" value="Peptidase_M56"/>
    <property type="match status" value="1"/>
</dbReference>
<dbReference type="Proteomes" id="UP000712157">
    <property type="component" value="Unassembled WGS sequence"/>
</dbReference>
<dbReference type="PANTHER" id="PTHR34978">
    <property type="entry name" value="POSSIBLE SENSOR-TRANSDUCER PROTEIN BLAR"/>
    <property type="match status" value="1"/>
</dbReference>
<gene>
    <name evidence="4" type="ORF">KTH89_24425</name>
</gene>
<comment type="caution">
    <text evidence="4">The sequence shown here is derived from an EMBL/GenBank/DDBJ whole genome shotgun (WGS) entry which is preliminary data.</text>
</comment>
<reference evidence="4" key="1">
    <citation type="submission" date="2021-06" db="EMBL/GenBank/DDBJ databases">
        <title>Description of novel taxa of the family Lachnospiraceae.</title>
        <authorList>
            <person name="Chaplin A.V."/>
            <person name="Sokolova S.R."/>
            <person name="Pikina A.P."/>
            <person name="Korzhanova M."/>
            <person name="Belova V."/>
            <person name="Korostin D."/>
            <person name="Efimov B.A."/>
        </authorList>
    </citation>
    <scope>NUCLEOTIDE SEQUENCE</scope>
    <source>
        <strain evidence="4">ASD5720</strain>
    </source>
</reference>
<evidence type="ECO:0000259" key="3">
    <source>
        <dbReference type="Pfam" id="PF05569"/>
    </source>
</evidence>
<dbReference type="InterPro" id="IPR008756">
    <property type="entry name" value="Peptidase_M56"/>
</dbReference>
<keyword evidence="2" id="KW-1133">Transmembrane helix</keyword>
<keyword evidence="5" id="KW-1185">Reference proteome</keyword>
<organism evidence="4 5">
    <name type="scientific">Diplocloster agilis</name>
    <dbReference type="NCBI Taxonomy" id="2850323"/>
    <lineage>
        <taxon>Bacteria</taxon>
        <taxon>Bacillati</taxon>
        <taxon>Bacillota</taxon>
        <taxon>Clostridia</taxon>
        <taxon>Lachnospirales</taxon>
        <taxon>Lachnospiraceae</taxon>
        <taxon>Diplocloster</taxon>
    </lineage>
</organism>
<dbReference type="EMBL" id="JAHQCW010000075">
    <property type="protein sequence ID" value="MBU9739687.1"/>
    <property type="molecule type" value="Genomic_DNA"/>
</dbReference>
<feature type="transmembrane region" description="Helical" evidence="2">
    <location>
        <begin position="6"/>
        <end position="29"/>
    </location>
</feature>
<evidence type="ECO:0000256" key="1">
    <source>
        <dbReference type="SAM" id="MobiDB-lite"/>
    </source>
</evidence>
<protein>
    <submittedName>
        <fullName evidence="4">M56 family metallopeptidase</fullName>
    </submittedName>
</protein>
<dbReference type="PANTHER" id="PTHR34978:SF3">
    <property type="entry name" value="SLR0241 PROTEIN"/>
    <property type="match status" value="1"/>
</dbReference>
<feature type="transmembrane region" description="Helical" evidence="2">
    <location>
        <begin position="203"/>
        <end position="224"/>
    </location>
</feature>
<dbReference type="InterPro" id="IPR052173">
    <property type="entry name" value="Beta-lactam_resp_regulator"/>
</dbReference>